<dbReference type="InterPro" id="IPR001356">
    <property type="entry name" value="HD"/>
</dbReference>
<dbReference type="GO" id="GO:0005634">
    <property type="term" value="C:nucleus"/>
    <property type="evidence" value="ECO:0007669"/>
    <property type="project" value="UniProtKB-SubCell"/>
</dbReference>
<dbReference type="Proteomes" id="UP000663879">
    <property type="component" value="Unassembled WGS sequence"/>
</dbReference>
<feature type="domain" description="Homeobox" evidence="3">
    <location>
        <begin position="173"/>
        <end position="217"/>
    </location>
</feature>
<keyword evidence="1" id="KW-0238">DNA-binding</keyword>
<name>A0A813MII5_9BILA</name>
<feature type="compositionally biased region" description="Basic and acidic residues" evidence="2">
    <location>
        <begin position="128"/>
        <end position="144"/>
    </location>
</feature>
<evidence type="ECO:0000256" key="1">
    <source>
        <dbReference type="RuleBase" id="RU000682"/>
    </source>
</evidence>
<dbReference type="InterPro" id="IPR009057">
    <property type="entry name" value="Homeodomain-like_sf"/>
</dbReference>
<keyword evidence="1" id="KW-0539">Nucleus</keyword>
<dbReference type="GO" id="GO:0003677">
    <property type="term" value="F:DNA binding"/>
    <property type="evidence" value="ECO:0007669"/>
    <property type="project" value="UniProtKB-KW"/>
</dbReference>
<comment type="caution">
    <text evidence="4">The sequence shown here is derived from an EMBL/GenBank/DDBJ whole genome shotgun (WGS) entry which is preliminary data.</text>
</comment>
<organism evidence="4 5">
    <name type="scientific">Brachionus calyciflorus</name>
    <dbReference type="NCBI Taxonomy" id="104777"/>
    <lineage>
        <taxon>Eukaryota</taxon>
        <taxon>Metazoa</taxon>
        <taxon>Spiralia</taxon>
        <taxon>Gnathifera</taxon>
        <taxon>Rotifera</taxon>
        <taxon>Eurotatoria</taxon>
        <taxon>Monogononta</taxon>
        <taxon>Pseudotrocha</taxon>
        <taxon>Ploima</taxon>
        <taxon>Brachionidae</taxon>
        <taxon>Brachionus</taxon>
    </lineage>
</organism>
<dbReference type="AlphaFoldDB" id="A0A813MII5"/>
<dbReference type="Gene3D" id="1.10.10.60">
    <property type="entry name" value="Homeodomain-like"/>
    <property type="match status" value="1"/>
</dbReference>
<sequence length="303" mass="35992">MNSEYQNNYTYQTNEYPNYYYNVNYYEEPRATATPPSFNCSTYSMSPNQSTSVYNSSYSSPNTSTNHYNMYNTYNGYNSNENWNDYYNYYQYANNYQTSCYNNVYNQCYYGYNYSNDSSQCTNYENESYERQENESPVNKKQEIQKSNVMKKIYQDELEVDDEEESKSKSQKRRVRTQFTLDQRKYLLALFSQTIYPTKEQVEQASERLGVSISTVQDSDVSHYNDDEQDLIKVARYYTTNEEKIDQINSQLSNVALSDLKYRSLVFEKKALEQPKSSKVECSVCGKYFEEKGLKTHMTRMHK</sequence>
<gene>
    <name evidence="4" type="ORF">OXX778_LOCUS2046</name>
</gene>
<feature type="region of interest" description="Disordered" evidence="2">
    <location>
        <begin position="121"/>
        <end position="146"/>
    </location>
</feature>
<dbReference type="SUPFAM" id="SSF46689">
    <property type="entry name" value="Homeodomain-like"/>
    <property type="match status" value="1"/>
</dbReference>
<keyword evidence="5" id="KW-1185">Reference proteome</keyword>
<accession>A0A813MII5</accession>
<dbReference type="Pfam" id="PF00046">
    <property type="entry name" value="Homeodomain"/>
    <property type="match status" value="1"/>
</dbReference>
<comment type="subcellular location">
    <subcellularLocation>
        <location evidence="1">Nucleus</location>
    </subcellularLocation>
</comment>
<evidence type="ECO:0000256" key="2">
    <source>
        <dbReference type="SAM" id="MobiDB-lite"/>
    </source>
</evidence>
<evidence type="ECO:0000313" key="4">
    <source>
        <dbReference type="EMBL" id="CAF0719497.1"/>
    </source>
</evidence>
<keyword evidence="1" id="KW-0371">Homeobox</keyword>
<reference evidence="4" key="1">
    <citation type="submission" date="2021-02" db="EMBL/GenBank/DDBJ databases">
        <authorList>
            <person name="Nowell W R."/>
        </authorList>
    </citation>
    <scope>NUCLEOTIDE SEQUENCE</scope>
    <source>
        <strain evidence="4">Ploen Becks lab</strain>
    </source>
</reference>
<dbReference type="EMBL" id="CAJNOC010000148">
    <property type="protein sequence ID" value="CAF0719497.1"/>
    <property type="molecule type" value="Genomic_DNA"/>
</dbReference>
<evidence type="ECO:0000313" key="5">
    <source>
        <dbReference type="Proteomes" id="UP000663879"/>
    </source>
</evidence>
<protein>
    <recommendedName>
        <fullName evidence="3">Homeobox domain-containing protein</fullName>
    </recommendedName>
</protein>
<evidence type="ECO:0000259" key="3">
    <source>
        <dbReference type="Pfam" id="PF00046"/>
    </source>
</evidence>
<proteinExistence type="predicted"/>